<protein>
    <submittedName>
        <fullName evidence="2">Uncharacterized protein</fullName>
    </submittedName>
</protein>
<comment type="caution">
    <text evidence="2">The sequence shown here is derived from an EMBL/GenBank/DDBJ whole genome shotgun (WGS) entry which is preliminary data.</text>
</comment>
<feature type="compositionally biased region" description="Basic and acidic residues" evidence="1">
    <location>
        <begin position="105"/>
        <end position="122"/>
    </location>
</feature>
<accession>A0A9Q1JJS6</accession>
<proteinExistence type="predicted"/>
<dbReference type="OrthoDB" id="2011418at2759"/>
<dbReference type="AlphaFoldDB" id="A0A9Q1JJS6"/>
<name>A0A9Q1JJS6_9CARY</name>
<reference evidence="2" key="1">
    <citation type="submission" date="2022-04" db="EMBL/GenBank/DDBJ databases">
        <title>Carnegiea gigantea Genome sequencing and assembly v2.</title>
        <authorList>
            <person name="Copetti D."/>
            <person name="Sanderson M.J."/>
            <person name="Burquez A."/>
            <person name="Wojciechowski M.F."/>
        </authorList>
    </citation>
    <scope>NUCLEOTIDE SEQUENCE</scope>
    <source>
        <strain evidence="2">SGP5-SGP5p</strain>
        <tissue evidence="2">Aerial part</tissue>
    </source>
</reference>
<keyword evidence="3" id="KW-1185">Reference proteome</keyword>
<sequence>MPHDLVRQPSVNLQTLQLRPHCTQLIFTAWLGLKNTSKPEGLEKEPPRGGTLQNALHLGNAQAVCPHEASSKGDYPLIHPILGFKGQEASPTGVNRLPLRIQPLRSKEKQKEKEGGGHDPRHQGLHHRCPLYRNRRDCDTSYGTRPGQGPDQFGRHGSAIRHNESTLQKSLLAGCLQGPTSLRAHEKRSPFFQLGYTLFVVKAEEWDSEEWTSPSRFDKLELVEHTSMLCRKDSEEDHELVAEYP</sequence>
<evidence type="ECO:0000313" key="2">
    <source>
        <dbReference type="EMBL" id="KAJ8420725.1"/>
    </source>
</evidence>
<evidence type="ECO:0000256" key="1">
    <source>
        <dbReference type="SAM" id="MobiDB-lite"/>
    </source>
</evidence>
<dbReference type="EMBL" id="JAKOGI010003195">
    <property type="protein sequence ID" value="KAJ8420725.1"/>
    <property type="molecule type" value="Genomic_DNA"/>
</dbReference>
<dbReference type="Proteomes" id="UP001153076">
    <property type="component" value="Unassembled WGS sequence"/>
</dbReference>
<evidence type="ECO:0000313" key="3">
    <source>
        <dbReference type="Proteomes" id="UP001153076"/>
    </source>
</evidence>
<organism evidence="2 3">
    <name type="scientific">Carnegiea gigantea</name>
    <dbReference type="NCBI Taxonomy" id="171969"/>
    <lineage>
        <taxon>Eukaryota</taxon>
        <taxon>Viridiplantae</taxon>
        <taxon>Streptophyta</taxon>
        <taxon>Embryophyta</taxon>
        <taxon>Tracheophyta</taxon>
        <taxon>Spermatophyta</taxon>
        <taxon>Magnoliopsida</taxon>
        <taxon>eudicotyledons</taxon>
        <taxon>Gunneridae</taxon>
        <taxon>Pentapetalae</taxon>
        <taxon>Caryophyllales</taxon>
        <taxon>Cactineae</taxon>
        <taxon>Cactaceae</taxon>
        <taxon>Cactoideae</taxon>
        <taxon>Echinocereeae</taxon>
        <taxon>Carnegiea</taxon>
    </lineage>
</organism>
<feature type="region of interest" description="Disordered" evidence="1">
    <location>
        <begin position="99"/>
        <end position="158"/>
    </location>
</feature>
<gene>
    <name evidence="2" type="ORF">Cgig2_010420</name>
</gene>